<gene>
    <name evidence="1" type="ORF">B0181_02215</name>
    <name evidence="2" type="ORF">NCTC10293_02066</name>
</gene>
<keyword evidence="1" id="KW-0067">ATP-binding</keyword>
<dbReference type="Proteomes" id="UP000190435">
    <property type="component" value="Unassembled WGS sequence"/>
</dbReference>
<organism evidence="1 3">
    <name type="scientific">Moraxella caviae</name>
    <dbReference type="NCBI Taxonomy" id="34060"/>
    <lineage>
        <taxon>Bacteria</taxon>
        <taxon>Pseudomonadati</taxon>
        <taxon>Pseudomonadota</taxon>
        <taxon>Gammaproteobacteria</taxon>
        <taxon>Moraxellales</taxon>
        <taxon>Moraxellaceae</taxon>
        <taxon>Moraxella</taxon>
    </lineage>
</organism>
<protein>
    <submittedName>
        <fullName evidence="1">ATP-binding protein</fullName>
    </submittedName>
</protein>
<dbReference type="GO" id="GO:0005524">
    <property type="term" value="F:ATP binding"/>
    <property type="evidence" value="ECO:0007669"/>
    <property type="project" value="UniProtKB-KW"/>
</dbReference>
<sequence>MAIGVFILGHSGSGKSFSLHNLDPANVAVINVVGKPLPFKNGKNFKMVTTDDANWICQKLPTIKEPIVVIDDFQYIMANEFMRNSDVKGFDKFTSIGRNAWNILNTISHGMKDYQRVYILSHTEETATGGTKIKTIGKMLDEKITPEGMVSIVLQTKVDDGKNYFLTQNNGANTVKTPFEMFDDALIPNDLKFVDGAICDYYGITGEQS</sequence>
<dbReference type="AlphaFoldDB" id="A0A1T0A8N9"/>
<name>A0A1T0A8N9_9GAMM</name>
<proteinExistence type="predicted"/>
<dbReference type="RefSeq" id="WP_078275854.1">
    <property type="nucleotide sequence ID" value="NZ_MUXU01000017.1"/>
</dbReference>
<evidence type="ECO:0000313" key="3">
    <source>
        <dbReference type="Proteomes" id="UP000190435"/>
    </source>
</evidence>
<dbReference type="Proteomes" id="UP000255279">
    <property type="component" value="Unassembled WGS sequence"/>
</dbReference>
<evidence type="ECO:0000313" key="2">
    <source>
        <dbReference type="EMBL" id="STZ14472.1"/>
    </source>
</evidence>
<evidence type="ECO:0000313" key="1">
    <source>
        <dbReference type="EMBL" id="OOR92112.1"/>
    </source>
</evidence>
<reference evidence="2 4" key="2">
    <citation type="submission" date="2018-06" db="EMBL/GenBank/DDBJ databases">
        <authorList>
            <consortium name="Pathogen Informatics"/>
            <person name="Doyle S."/>
        </authorList>
    </citation>
    <scope>NUCLEOTIDE SEQUENCE [LARGE SCALE GENOMIC DNA]</scope>
    <source>
        <strain evidence="2 4">NCTC10293</strain>
    </source>
</reference>
<dbReference type="OrthoDB" id="8606643at2"/>
<reference evidence="1 3" key="1">
    <citation type="submission" date="2017-02" db="EMBL/GenBank/DDBJ databases">
        <title>Draft genome sequence of Moraxella caviae CCUG 355 type strain.</title>
        <authorList>
            <person name="Engstrom-Jakobsson H."/>
            <person name="Salva-Serra F."/>
            <person name="Thorell K."/>
            <person name="Gonzales-Siles L."/>
            <person name="Karlsson R."/>
            <person name="Boulund F."/>
            <person name="Engstrand L."/>
            <person name="Moore E."/>
        </authorList>
    </citation>
    <scope>NUCLEOTIDE SEQUENCE [LARGE SCALE GENOMIC DNA]</scope>
    <source>
        <strain evidence="1 3">CCUG 355</strain>
    </source>
</reference>
<dbReference type="EMBL" id="MUXU01000017">
    <property type="protein sequence ID" value="OOR92112.1"/>
    <property type="molecule type" value="Genomic_DNA"/>
</dbReference>
<accession>A0A1T0A8N9</accession>
<dbReference type="EMBL" id="UGQE01000004">
    <property type="protein sequence ID" value="STZ14472.1"/>
    <property type="molecule type" value="Genomic_DNA"/>
</dbReference>
<keyword evidence="3" id="KW-1185">Reference proteome</keyword>
<evidence type="ECO:0000313" key="4">
    <source>
        <dbReference type="Proteomes" id="UP000255279"/>
    </source>
</evidence>
<keyword evidence="1" id="KW-0547">Nucleotide-binding</keyword>